<feature type="compositionally biased region" description="Basic and acidic residues" evidence="1">
    <location>
        <begin position="135"/>
        <end position="145"/>
    </location>
</feature>
<gene>
    <name evidence="2" type="ORF">HHK36_027343</name>
</gene>
<feature type="region of interest" description="Disordered" evidence="1">
    <location>
        <begin position="130"/>
        <end position="150"/>
    </location>
</feature>
<feature type="region of interest" description="Disordered" evidence="1">
    <location>
        <begin position="164"/>
        <end position="194"/>
    </location>
</feature>
<dbReference type="AlphaFoldDB" id="A0A834YDX1"/>
<evidence type="ECO:0000313" key="2">
    <source>
        <dbReference type="EMBL" id="KAF8379878.1"/>
    </source>
</evidence>
<protein>
    <submittedName>
        <fullName evidence="2">Uncharacterized protein</fullName>
    </submittedName>
</protein>
<keyword evidence="3" id="KW-1185">Reference proteome</keyword>
<sequence length="194" mass="20372">MGGCATKPKDSDCHPDSLPSENLSPESTVKKVEGKAAAKVSFNPDLLNCITNWTSGIVSVGLDPCFSNRNLDVMPSYILIIRTQENANGGESHKEEPLVDLSEPNPETLNVGEVVSNESKTAIADLVSGMGEPSDAEHASDKQTEENLGAGQIEVADLVGKADTELPKSDVAGNEQLLNSQSSTEKGESPHGTA</sequence>
<name>A0A834YDX1_TETSI</name>
<feature type="region of interest" description="Disordered" evidence="1">
    <location>
        <begin position="1"/>
        <end position="30"/>
    </location>
</feature>
<dbReference type="OrthoDB" id="1933276at2759"/>
<organism evidence="2 3">
    <name type="scientific">Tetracentron sinense</name>
    <name type="common">Spur-leaf</name>
    <dbReference type="NCBI Taxonomy" id="13715"/>
    <lineage>
        <taxon>Eukaryota</taxon>
        <taxon>Viridiplantae</taxon>
        <taxon>Streptophyta</taxon>
        <taxon>Embryophyta</taxon>
        <taxon>Tracheophyta</taxon>
        <taxon>Spermatophyta</taxon>
        <taxon>Magnoliopsida</taxon>
        <taxon>Trochodendrales</taxon>
        <taxon>Trochodendraceae</taxon>
        <taxon>Tetracentron</taxon>
    </lineage>
</organism>
<evidence type="ECO:0000256" key="1">
    <source>
        <dbReference type="SAM" id="MobiDB-lite"/>
    </source>
</evidence>
<evidence type="ECO:0000313" key="3">
    <source>
        <dbReference type="Proteomes" id="UP000655225"/>
    </source>
</evidence>
<comment type="caution">
    <text evidence="2">The sequence shown here is derived from an EMBL/GenBank/DDBJ whole genome shotgun (WGS) entry which is preliminary data.</text>
</comment>
<dbReference type="EMBL" id="JABCRI010000021">
    <property type="protein sequence ID" value="KAF8379878.1"/>
    <property type="molecule type" value="Genomic_DNA"/>
</dbReference>
<accession>A0A834YDX1</accession>
<feature type="compositionally biased region" description="Basic and acidic residues" evidence="1">
    <location>
        <begin position="185"/>
        <end position="194"/>
    </location>
</feature>
<dbReference type="Proteomes" id="UP000655225">
    <property type="component" value="Unassembled WGS sequence"/>
</dbReference>
<proteinExistence type="predicted"/>
<reference evidence="2 3" key="1">
    <citation type="submission" date="2020-04" db="EMBL/GenBank/DDBJ databases">
        <title>Plant Genome Project.</title>
        <authorList>
            <person name="Zhang R.-G."/>
        </authorList>
    </citation>
    <scope>NUCLEOTIDE SEQUENCE [LARGE SCALE GENOMIC DNA]</scope>
    <source>
        <strain evidence="2">YNK0</strain>
        <tissue evidence="2">Leaf</tissue>
    </source>
</reference>